<sequence length="222" mass="25753">MADFTFTPADYPEIRHRMMDLNSKIFRKLTKDDIKTCGKHLGIWHQKTLMVKKENEMDLFTDYAIYGYRPNDFNMAEKFLRLFSKEADEYELELLRRMSQAPYAIYRLDETNRKDTIKAENIFSKATFQIIDYNMAKATSLGVVLAGYLVDFDGFSIQTGGTVFLSKEILQVEQVKRIIDRIDDNELSHFLNKPANGAKMAKAIFSATFQLDKTSNFGHRPI</sequence>
<organism evidence="1 2">
    <name type="scientific">Methylotuvimicrobium buryatense</name>
    <name type="common">Methylomicrobium buryatense</name>
    <dbReference type="NCBI Taxonomy" id="95641"/>
    <lineage>
        <taxon>Bacteria</taxon>
        <taxon>Pseudomonadati</taxon>
        <taxon>Pseudomonadota</taxon>
        <taxon>Gammaproteobacteria</taxon>
        <taxon>Methylococcales</taxon>
        <taxon>Methylococcaceae</taxon>
        <taxon>Methylotuvimicrobium</taxon>
    </lineage>
</organism>
<gene>
    <name evidence="1" type="ORF">EQU24_07970</name>
</gene>
<name>A0A4P9ULR7_METBY</name>
<evidence type="ECO:0000313" key="2">
    <source>
        <dbReference type="Proteomes" id="UP000305881"/>
    </source>
</evidence>
<dbReference type="Pfam" id="PF25948">
    <property type="entry name" value="DUF7986"/>
    <property type="match status" value="1"/>
</dbReference>
<accession>A0A4P9ULR7</accession>
<reference evidence="2" key="1">
    <citation type="journal article" date="2019" name="J. Bacteriol.">
        <title>A Mutagenic Screen Identifies a TonB-Dependent Receptor Required for the Lanthanide Metal Switch in the Type I Methanotroph 'Methylotuvimicrobium buryatense' 5GB1C.</title>
        <authorList>
            <person name="Groom J.D."/>
            <person name="Ford S.M."/>
            <person name="Pesesky M.W."/>
            <person name="Lidstrom M.E."/>
        </authorList>
    </citation>
    <scope>NUCLEOTIDE SEQUENCE [LARGE SCALE GENOMIC DNA]</scope>
    <source>
        <strain evidence="2">5GB1C</strain>
    </source>
</reference>
<dbReference type="Proteomes" id="UP000305881">
    <property type="component" value="Chromosome"/>
</dbReference>
<dbReference type="OrthoDB" id="5563357at2"/>
<dbReference type="EMBL" id="CP035467">
    <property type="protein sequence ID" value="QCW82184.1"/>
    <property type="molecule type" value="Genomic_DNA"/>
</dbReference>
<keyword evidence="2" id="KW-1185">Reference proteome</keyword>
<proteinExistence type="predicted"/>
<protein>
    <submittedName>
        <fullName evidence="1">Uncharacterized protein</fullName>
    </submittedName>
</protein>
<evidence type="ECO:0000313" key="1">
    <source>
        <dbReference type="EMBL" id="QCW82184.1"/>
    </source>
</evidence>
<dbReference type="KEGG" id="mbur:EQU24_07970"/>
<dbReference type="RefSeq" id="WP_017839997.1">
    <property type="nucleotide sequence ID" value="NZ_CP035467.1"/>
</dbReference>
<dbReference type="AlphaFoldDB" id="A0A4P9ULR7"/>
<dbReference type="InterPro" id="IPR058292">
    <property type="entry name" value="DUF7986"/>
</dbReference>